<dbReference type="NCBIfam" id="TIGR00667">
    <property type="entry name" value="aat"/>
    <property type="match status" value="1"/>
</dbReference>
<dbReference type="EC" id="2.3.2.6" evidence="4"/>
<dbReference type="InterPro" id="IPR016181">
    <property type="entry name" value="Acyl_CoA_acyltransferase"/>
</dbReference>
<dbReference type="Pfam" id="PF03588">
    <property type="entry name" value="Leu_Phe_trans"/>
    <property type="match status" value="1"/>
</dbReference>
<sequence length="219" mass="23958">MSRRQIEITPELVIRAYQAGLFPMAESRDAARLHWLDPALRGVLPIEGFHLPRRLARTALSQRFRVTSDVDFAATLAGCAEPAEGRGDTWINPEITRLFLALHEDGVAHSVECWEGATLVGGLYGVALGGAFFGESMFSRVRDASKVALVHLVARLSLGGFTLLDTQFLTHHLTQFGAHEILRATYKARLAAALDVAAQWREPDPAALDATIRAMRSTG</sequence>
<dbReference type="RefSeq" id="WP_211876118.1">
    <property type="nucleotide sequence ID" value="NZ_JAAEDH010000028.1"/>
</dbReference>
<comment type="subcellular location">
    <subcellularLocation>
        <location evidence="4">Cytoplasm</location>
    </subcellularLocation>
</comment>
<dbReference type="GO" id="GO:0005737">
    <property type="term" value="C:cytoplasm"/>
    <property type="evidence" value="ECO:0007669"/>
    <property type="project" value="UniProtKB-SubCell"/>
</dbReference>
<dbReference type="PANTHER" id="PTHR30098">
    <property type="entry name" value="LEUCYL/PHENYLALANYL-TRNA--PROTEIN TRANSFERASE"/>
    <property type="match status" value="1"/>
</dbReference>
<keyword evidence="3 4" id="KW-0012">Acyltransferase</keyword>
<evidence type="ECO:0000256" key="2">
    <source>
        <dbReference type="ARBA" id="ARBA00022679"/>
    </source>
</evidence>
<dbReference type="SUPFAM" id="SSF55729">
    <property type="entry name" value="Acyl-CoA N-acyltransferases (Nat)"/>
    <property type="match status" value="1"/>
</dbReference>
<evidence type="ECO:0000313" key="6">
    <source>
        <dbReference type="Proteomes" id="UP001196068"/>
    </source>
</evidence>
<gene>
    <name evidence="4" type="primary">aat</name>
    <name evidence="5" type="ORF">GXW79_19365</name>
</gene>
<keyword evidence="6" id="KW-1185">Reference proteome</keyword>
<proteinExistence type="inferred from homology"/>
<comment type="catalytic activity">
    <reaction evidence="4">
        <text>N-terminal L-arginyl-[protein] + L-leucyl-tRNA(Leu) = N-terminal L-leucyl-L-arginyl-[protein] + tRNA(Leu) + H(+)</text>
        <dbReference type="Rhea" id="RHEA:50416"/>
        <dbReference type="Rhea" id="RHEA-COMP:9613"/>
        <dbReference type="Rhea" id="RHEA-COMP:9622"/>
        <dbReference type="Rhea" id="RHEA-COMP:12672"/>
        <dbReference type="Rhea" id="RHEA-COMP:12673"/>
        <dbReference type="ChEBI" id="CHEBI:15378"/>
        <dbReference type="ChEBI" id="CHEBI:64719"/>
        <dbReference type="ChEBI" id="CHEBI:78442"/>
        <dbReference type="ChEBI" id="CHEBI:78494"/>
        <dbReference type="ChEBI" id="CHEBI:133044"/>
        <dbReference type="EC" id="2.3.2.6"/>
    </reaction>
</comment>
<dbReference type="Gene3D" id="3.40.630.70">
    <property type="entry name" value="Leucyl/phenylalanyl-tRNA-protein transferase, C-terminal domain"/>
    <property type="match status" value="1"/>
</dbReference>
<dbReference type="InterPro" id="IPR004616">
    <property type="entry name" value="Leu/Phe-tRNA_Trfase"/>
</dbReference>
<name>A0AAF1JYU5_9PROT</name>
<evidence type="ECO:0000256" key="3">
    <source>
        <dbReference type="ARBA" id="ARBA00023315"/>
    </source>
</evidence>
<evidence type="ECO:0000256" key="4">
    <source>
        <dbReference type="HAMAP-Rule" id="MF_00688"/>
    </source>
</evidence>
<dbReference type="AlphaFoldDB" id="A0AAF1JYU5"/>
<accession>A0AAF1JYU5</accession>
<dbReference type="InterPro" id="IPR042203">
    <property type="entry name" value="Leu/Phe-tRNA_Trfase_C"/>
</dbReference>
<reference evidence="5" key="1">
    <citation type="submission" date="2020-01" db="EMBL/GenBank/DDBJ databases">
        <authorList>
            <person name="Rat A."/>
        </authorList>
    </citation>
    <scope>NUCLEOTIDE SEQUENCE</scope>
    <source>
        <strain evidence="5">LMG 28251</strain>
    </source>
</reference>
<dbReference type="GO" id="GO:0008914">
    <property type="term" value="F:leucyl-tRNA--protein transferase activity"/>
    <property type="evidence" value="ECO:0007669"/>
    <property type="project" value="UniProtKB-UniRule"/>
</dbReference>
<comment type="catalytic activity">
    <reaction evidence="4">
        <text>L-phenylalanyl-tRNA(Phe) + an N-terminal L-alpha-aminoacyl-[protein] = an N-terminal L-phenylalanyl-L-alpha-aminoacyl-[protein] + tRNA(Phe)</text>
        <dbReference type="Rhea" id="RHEA:43632"/>
        <dbReference type="Rhea" id="RHEA-COMP:9668"/>
        <dbReference type="Rhea" id="RHEA-COMP:9699"/>
        <dbReference type="Rhea" id="RHEA-COMP:10636"/>
        <dbReference type="Rhea" id="RHEA-COMP:10637"/>
        <dbReference type="ChEBI" id="CHEBI:78442"/>
        <dbReference type="ChEBI" id="CHEBI:78531"/>
        <dbReference type="ChEBI" id="CHEBI:78597"/>
        <dbReference type="ChEBI" id="CHEBI:83561"/>
        <dbReference type="EC" id="2.3.2.6"/>
    </reaction>
</comment>
<organism evidence="5 6">
    <name type="scientific">Plastoroseomonas arctica</name>
    <dbReference type="NCBI Taxonomy" id="1509237"/>
    <lineage>
        <taxon>Bacteria</taxon>
        <taxon>Pseudomonadati</taxon>
        <taxon>Pseudomonadota</taxon>
        <taxon>Alphaproteobacteria</taxon>
        <taxon>Acetobacterales</taxon>
        <taxon>Acetobacteraceae</taxon>
        <taxon>Plastoroseomonas</taxon>
    </lineage>
</organism>
<comment type="caution">
    <text evidence="5">The sequence shown here is derived from an EMBL/GenBank/DDBJ whole genome shotgun (WGS) entry which is preliminary data.</text>
</comment>
<comment type="catalytic activity">
    <reaction evidence="4">
        <text>N-terminal L-lysyl-[protein] + L-leucyl-tRNA(Leu) = N-terminal L-leucyl-L-lysyl-[protein] + tRNA(Leu) + H(+)</text>
        <dbReference type="Rhea" id="RHEA:12340"/>
        <dbReference type="Rhea" id="RHEA-COMP:9613"/>
        <dbReference type="Rhea" id="RHEA-COMP:9622"/>
        <dbReference type="Rhea" id="RHEA-COMP:12670"/>
        <dbReference type="Rhea" id="RHEA-COMP:12671"/>
        <dbReference type="ChEBI" id="CHEBI:15378"/>
        <dbReference type="ChEBI" id="CHEBI:65249"/>
        <dbReference type="ChEBI" id="CHEBI:78442"/>
        <dbReference type="ChEBI" id="CHEBI:78494"/>
        <dbReference type="ChEBI" id="CHEBI:133043"/>
        <dbReference type="EC" id="2.3.2.6"/>
    </reaction>
</comment>
<dbReference type="GO" id="GO:0030163">
    <property type="term" value="P:protein catabolic process"/>
    <property type="evidence" value="ECO:0007669"/>
    <property type="project" value="UniProtKB-UniRule"/>
</dbReference>
<dbReference type="PANTHER" id="PTHR30098:SF2">
    <property type="entry name" value="LEUCYL_PHENYLALANYL-TRNA--PROTEIN TRANSFERASE"/>
    <property type="match status" value="1"/>
</dbReference>
<reference evidence="5" key="2">
    <citation type="journal article" date="2021" name="Syst. Appl. Microbiol.">
        <title>Roseomonas hellenica sp. nov., isolated from roots of wild-growing Alkanna tinctoria.</title>
        <authorList>
            <person name="Rat A."/>
            <person name="Naranjo H.D."/>
            <person name="Lebbe L."/>
            <person name="Cnockaert M."/>
            <person name="Krigas N."/>
            <person name="Grigoriadou K."/>
            <person name="Maloupa E."/>
            <person name="Willems A."/>
        </authorList>
    </citation>
    <scope>NUCLEOTIDE SEQUENCE</scope>
    <source>
        <strain evidence="5">LMG 28251</strain>
    </source>
</reference>
<comment type="function">
    <text evidence="4">Functions in the N-end rule pathway of protein degradation where it conjugates Leu, Phe and, less efficiently, Met from aminoacyl-tRNAs to the N-termini of proteins containing an N-terminal arginine or lysine.</text>
</comment>
<dbReference type="Proteomes" id="UP001196068">
    <property type="component" value="Unassembled WGS sequence"/>
</dbReference>
<dbReference type="HAMAP" id="MF_00688">
    <property type="entry name" value="Leu_Phe_trans"/>
    <property type="match status" value="1"/>
</dbReference>
<evidence type="ECO:0000256" key="1">
    <source>
        <dbReference type="ARBA" id="ARBA00022490"/>
    </source>
</evidence>
<protein>
    <recommendedName>
        <fullName evidence="4">Leucyl/phenylalanyl-tRNA--protein transferase</fullName>
        <ecNumber evidence="4">2.3.2.6</ecNumber>
    </recommendedName>
    <alternativeName>
        <fullName evidence="4">L/F-transferase</fullName>
    </alternativeName>
    <alternativeName>
        <fullName evidence="4">Leucyltransferase</fullName>
    </alternativeName>
    <alternativeName>
        <fullName evidence="4">Phenyalanyltransferase</fullName>
    </alternativeName>
</protein>
<keyword evidence="1 4" id="KW-0963">Cytoplasm</keyword>
<dbReference type="EMBL" id="JAAEDH010000028">
    <property type="protein sequence ID" value="MBR0657244.1"/>
    <property type="molecule type" value="Genomic_DNA"/>
</dbReference>
<keyword evidence="2 4" id="KW-0808">Transferase</keyword>
<evidence type="ECO:0000313" key="5">
    <source>
        <dbReference type="EMBL" id="MBR0657244.1"/>
    </source>
</evidence>
<comment type="similarity">
    <text evidence="4">Belongs to the L/F-transferase family.</text>
</comment>